<dbReference type="Pfam" id="PF02578">
    <property type="entry name" value="Cu-oxidase_4"/>
    <property type="match status" value="1"/>
</dbReference>
<dbReference type="Proteomes" id="UP000015559">
    <property type="component" value="Chromosome"/>
</dbReference>
<comment type="similarity">
    <text evidence="2 10">Belongs to the purine nucleoside phosphorylase YfiH/LACC1 family.</text>
</comment>
<evidence type="ECO:0000256" key="1">
    <source>
        <dbReference type="ARBA" id="ARBA00000553"/>
    </source>
</evidence>
<dbReference type="InterPro" id="IPR011324">
    <property type="entry name" value="Cytotoxic_necrot_fac-like_cat"/>
</dbReference>
<comment type="catalytic activity">
    <reaction evidence="1">
        <text>inosine + phosphate = alpha-D-ribose 1-phosphate + hypoxanthine</text>
        <dbReference type="Rhea" id="RHEA:27646"/>
        <dbReference type="ChEBI" id="CHEBI:17368"/>
        <dbReference type="ChEBI" id="CHEBI:17596"/>
        <dbReference type="ChEBI" id="CHEBI:43474"/>
        <dbReference type="ChEBI" id="CHEBI:57720"/>
        <dbReference type="EC" id="2.4.2.1"/>
    </reaction>
    <physiologicalReaction direction="left-to-right" evidence="1">
        <dbReference type="Rhea" id="RHEA:27647"/>
    </physiologicalReaction>
</comment>
<dbReference type="Gene3D" id="3.60.140.10">
    <property type="entry name" value="CNF1/YfiH-like putative cysteine hydrolases"/>
    <property type="match status" value="1"/>
</dbReference>
<evidence type="ECO:0000256" key="5">
    <source>
        <dbReference type="ARBA" id="ARBA00022801"/>
    </source>
</evidence>
<evidence type="ECO:0000256" key="3">
    <source>
        <dbReference type="ARBA" id="ARBA00022679"/>
    </source>
</evidence>
<dbReference type="SUPFAM" id="SSF64438">
    <property type="entry name" value="CNF1/YfiH-like putative cysteine hydrolases"/>
    <property type="match status" value="1"/>
</dbReference>
<dbReference type="NCBIfam" id="TIGR00726">
    <property type="entry name" value="peptidoglycan editing factor PgeF"/>
    <property type="match status" value="1"/>
</dbReference>
<keyword evidence="6" id="KW-0862">Zinc</keyword>
<evidence type="ECO:0000313" key="11">
    <source>
        <dbReference type="EMBL" id="BAN35654.1"/>
    </source>
</evidence>
<dbReference type="eggNOG" id="COG1496">
    <property type="taxonomic scope" value="Bacteria"/>
</dbReference>
<dbReference type="AlphaFoldDB" id="S6ALT1"/>
<evidence type="ECO:0000313" key="12">
    <source>
        <dbReference type="Proteomes" id="UP000015559"/>
    </source>
</evidence>
<comment type="catalytic activity">
    <reaction evidence="8">
        <text>adenosine + phosphate = alpha-D-ribose 1-phosphate + adenine</text>
        <dbReference type="Rhea" id="RHEA:27642"/>
        <dbReference type="ChEBI" id="CHEBI:16335"/>
        <dbReference type="ChEBI" id="CHEBI:16708"/>
        <dbReference type="ChEBI" id="CHEBI:43474"/>
        <dbReference type="ChEBI" id="CHEBI:57720"/>
        <dbReference type="EC" id="2.4.2.1"/>
    </reaction>
    <physiologicalReaction direction="left-to-right" evidence="8">
        <dbReference type="Rhea" id="RHEA:27643"/>
    </physiologicalReaction>
</comment>
<dbReference type="STRING" id="1163617.SCD_n01843"/>
<dbReference type="InterPro" id="IPR003730">
    <property type="entry name" value="Cu_polyphenol_OxRdtase"/>
</dbReference>
<dbReference type="PANTHER" id="PTHR30616:SF2">
    <property type="entry name" value="PURINE NUCLEOSIDE PHOSPHORYLASE LACC1"/>
    <property type="match status" value="1"/>
</dbReference>
<keyword evidence="12" id="KW-1185">Reference proteome</keyword>
<dbReference type="GO" id="GO:0005507">
    <property type="term" value="F:copper ion binding"/>
    <property type="evidence" value="ECO:0007669"/>
    <property type="project" value="TreeGrafter"/>
</dbReference>
<dbReference type="PANTHER" id="PTHR30616">
    <property type="entry name" value="UNCHARACTERIZED PROTEIN YFIH"/>
    <property type="match status" value="1"/>
</dbReference>
<accession>S6ALT1</accession>
<dbReference type="OrthoDB" id="4279at2"/>
<evidence type="ECO:0000256" key="6">
    <source>
        <dbReference type="ARBA" id="ARBA00022833"/>
    </source>
</evidence>
<evidence type="ECO:0000256" key="4">
    <source>
        <dbReference type="ARBA" id="ARBA00022723"/>
    </source>
</evidence>
<name>S6ALT1_SULDS</name>
<keyword evidence="3" id="KW-0808">Transferase</keyword>
<evidence type="ECO:0000256" key="7">
    <source>
        <dbReference type="ARBA" id="ARBA00047989"/>
    </source>
</evidence>
<protein>
    <recommendedName>
        <fullName evidence="10">Purine nucleoside phosphorylase</fullName>
    </recommendedName>
</protein>
<dbReference type="InterPro" id="IPR038371">
    <property type="entry name" value="Cu_polyphenol_OxRdtase_sf"/>
</dbReference>
<proteinExistence type="inferred from homology"/>
<evidence type="ECO:0000256" key="9">
    <source>
        <dbReference type="ARBA" id="ARBA00049893"/>
    </source>
</evidence>
<gene>
    <name evidence="11" type="ORF">SCD_n01843</name>
</gene>
<dbReference type="HOGENOM" id="CLU_065784_1_1_4"/>
<dbReference type="CDD" id="cd16833">
    <property type="entry name" value="YfiH"/>
    <property type="match status" value="1"/>
</dbReference>
<dbReference type="KEGG" id="sdr:SCD_n01843"/>
<keyword evidence="5" id="KW-0378">Hydrolase</keyword>
<evidence type="ECO:0000256" key="10">
    <source>
        <dbReference type="RuleBase" id="RU361274"/>
    </source>
</evidence>
<comment type="catalytic activity">
    <reaction evidence="7">
        <text>adenosine + H2O + H(+) = inosine + NH4(+)</text>
        <dbReference type="Rhea" id="RHEA:24408"/>
        <dbReference type="ChEBI" id="CHEBI:15377"/>
        <dbReference type="ChEBI" id="CHEBI:15378"/>
        <dbReference type="ChEBI" id="CHEBI:16335"/>
        <dbReference type="ChEBI" id="CHEBI:17596"/>
        <dbReference type="ChEBI" id="CHEBI:28938"/>
        <dbReference type="EC" id="3.5.4.4"/>
    </reaction>
    <physiologicalReaction direction="left-to-right" evidence="7">
        <dbReference type="Rhea" id="RHEA:24409"/>
    </physiologicalReaction>
</comment>
<sequence length="270" mass="28643">MNEIGIAPDWPAPANVRTLQTTRDGGVSAGPYASLNLGDHVGDDQVAVVRNRALLRATLPADPVWLKQVHGNFVADADRTAGVPDADASVARKAGAICAVMTADCLPLLLCDEAGTVVAAAHAGWRGLAGGVVEATVKAMNAAPERLLVWLGPAIGPQAFEVGDEVRQAFMAHDTAAAKAFVPRLPLTPHSSYDLSCASAHRKSEYPCGAPLTPQKWLADIYLLARQRLALLGVKQVYGGGLCTYTDAERFYSYRRDQATGRMASLIWLA</sequence>
<comment type="catalytic activity">
    <reaction evidence="9">
        <text>S-methyl-5'-thioadenosine + phosphate = 5-(methylsulfanyl)-alpha-D-ribose 1-phosphate + adenine</text>
        <dbReference type="Rhea" id="RHEA:11852"/>
        <dbReference type="ChEBI" id="CHEBI:16708"/>
        <dbReference type="ChEBI" id="CHEBI:17509"/>
        <dbReference type="ChEBI" id="CHEBI:43474"/>
        <dbReference type="ChEBI" id="CHEBI:58533"/>
        <dbReference type="EC" id="2.4.2.28"/>
    </reaction>
    <physiologicalReaction direction="left-to-right" evidence="9">
        <dbReference type="Rhea" id="RHEA:11853"/>
    </physiologicalReaction>
</comment>
<reference evidence="11 12" key="1">
    <citation type="journal article" date="2012" name="Appl. Environ. Microbiol.">
        <title>Draft genome sequence of a psychrotolerant sulfur-oxidizing bacterium, Sulfuricella denitrificans skB26, and proteomic insights into cold adaptation.</title>
        <authorList>
            <person name="Watanabe T."/>
            <person name="Kojima H."/>
            <person name="Fukui M."/>
        </authorList>
    </citation>
    <scope>NUCLEOTIDE SEQUENCE [LARGE SCALE GENOMIC DNA]</scope>
    <source>
        <strain evidence="12">skB26</strain>
    </source>
</reference>
<dbReference type="EMBL" id="AP013066">
    <property type="protein sequence ID" value="BAN35654.1"/>
    <property type="molecule type" value="Genomic_DNA"/>
</dbReference>
<organism evidence="11 12">
    <name type="scientific">Sulfuricella denitrificans (strain DSM 22764 / NBRC 105220 / skB26)</name>
    <dbReference type="NCBI Taxonomy" id="1163617"/>
    <lineage>
        <taxon>Bacteria</taxon>
        <taxon>Pseudomonadati</taxon>
        <taxon>Pseudomonadota</taxon>
        <taxon>Betaproteobacteria</taxon>
        <taxon>Nitrosomonadales</taxon>
        <taxon>Sulfuricellaceae</taxon>
        <taxon>Sulfuricella</taxon>
    </lineage>
</organism>
<evidence type="ECO:0000256" key="2">
    <source>
        <dbReference type="ARBA" id="ARBA00007353"/>
    </source>
</evidence>
<dbReference type="GO" id="GO:0016787">
    <property type="term" value="F:hydrolase activity"/>
    <property type="evidence" value="ECO:0007669"/>
    <property type="project" value="UniProtKB-KW"/>
</dbReference>
<keyword evidence="4" id="KW-0479">Metal-binding</keyword>
<evidence type="ECO:0000256" key="8">
    <source>
        <dbReference type="ARBA" id="ARBA00048968"/>
    </source>
</evidence>
<dbReference type="GO" id="GO:0017061">
    <property type="term" value="F:S-methyl-5-thioadenosine phosphorylase activity"/>
    <property type="evidence" value="ECO:0007669"/>
    <property type="project" value="UniProtKB-EC"/>
</dbReference>
<dbReference type="RefSeq" id="WP_009204846.1">
    <property type="nucleotide sequence ID" value="NC_022357.1"/>
</dbReference>